<name>A0A943EE36_9FIRM</name>
<proteinExistence type="predicted"/>
<dbReference type="AlphaFoldDB" id="A0A943EE36"/>
<dbReference type="Proteomes" id="UP000754226">
    <property type="component" value="Unassembled WGS sequence"/>
</dbReference>
<reference evidence="1" key="1">
    <citation type="submission" date="2021-02" db="EMBL/GenBank/DDBJ databases">
        <title>Infant gut strain persistence is associated with maternal origin, phylogeny, and functional potential including surface adhesion and iron acquisition.</title>
        <authorList>
            <person name="Lou Y.C."/>
        </authorList>
    </citation>
    <scope>NUCLEOTIDE SEQUENCE</scope>
    <source>
        <strain evidence="1">L3_106_000M1_dasL3_106_000M1_concoct_15</strain>
    </source>
</reference>
<comment type="caution">
    <text evidence="1">The sequence shown here is derived from an EMBL/GenBank/DDBJ whole genome shotgun (WGS) entry which is preliminary data.</text>
</comment>
<gene>
    <name evidence="1" type="ORF">KHX13_05250</name>
</gene>
<protein>
    <submittedName>
        <fullName evidence="1">Uncharacterized protein</fullName>
    </submittedName>
</protein>
<evidence type="ECO:0000313" key="2">
    <source>
        <dbReference type="Proteomes" id="UP000754226"/>
    </source>
</evidence>
<accession>A0A943EE36</accession>
<evidence type="ECO:0000313" key="1">
    <source>
        <dbReference type="EMBL" id="MBS5519723.1"/>
    </source>
</evidence>
<organism evidence="1 2">
    <name type="scientific">Acidaminococcus intestini</name>
    <dbReference type="NCBI Taxonomy" id="187327"/>
    <lineage>
        <taxon>Bacteria</taxon>
        <taxon>Bacillati</taxon>
        <taxon>Bacillota</taxon>
        <taxon>Negativicutes</taxon>
        <taxon>Acidaminococcales</taxon>
        <taxon>Acidaminococcaceae</taxon>
        <taxon>Acidaminococcus</taxon>
    </lineage>
</organism>
<sequence>MRNEEKVMKKELLVLLASVLTFYTGKTVSAKETYQLLGVNPAGEYYVEQESLEKALQKEKGGLLEKVKTKAVLKDQNFIRLLGETYKKKLEKSDRPGSCELIVSLNIENHTYKVDQVALLSKKGRVIEKKHLKESFIPIPKMTFIEALSRSAQAGVELRRVEPVLSSGISVKTPESTKKRGHNEK</sequence>
<dbReference type="EMBL" id="JAGZCZ010000005">
    <property type="protein sequence ID" value="MBS5519723.1"/>
    <property type="molecule type" value="Genomic_DNA"/>
</dbReference>